<dbReference type="AlphaFoldDB" id="A0A2P7PZB5"/>
<reference evidence="3" key="1">
    <citation type="thesis" date="2015" institute="Rutgers" country="The State University of New Jersey, 14 College Farm Rd., New Brunswick, NJ, USA">
        <title>Ammonia toxicity in bacteria and its implications for treatment of and resource recovery from highly nitrogenous organic wastes.</title>
        <authorList>
            <person name="Luther A.K."/>
        </authorList>
    </citation>
    <scope>NUCLEOTIDE SEQUENCE</scope>
    <source>
        <strain evidence="3">RT-10B</strain>
    </source>
</reference>
<accession>A0A2P7PZB5</accession>
<evidence type="ECO:0008006" key="5">
    <source>
        <dbReference type="Google" id="ProtNLM"/>
    </source>
</evidence>
<feature type="compositionally biased region" description="Basic and acidic residues" evidence="1">
    <location>
        <begin position="29"/>
        <end position="49"/>
    </location>
</feature>
<feature type="region of interest" description="Disordered" evidence="1">
    <location>
        <begin position="25"/>
        <end position="49"/>
    </location>
</feature>
<evidence type="ECO:0000256" key="1">
    <source>
        <dbReference type="SAM" id="MobiDB-lite"/>
    </source>
</evidence>
<name>A0A2P7PZB5_9FIRM</name>
<organism evidence="3 4">
    <name type="scientific">Peptostreptococcus russellii</name>
    <dbReference type="NCBI Taxonomy" id="215200"/>
    <lineage>
        <taxon>Bacteria</taxon>
        <taxon>Bacillati</taxon>
        <taxon>Bacillota</taxon>
        <taxon>Clostridia</taxon>
        <taxon>Peptostreptococcales</taxon>
        <taxon>Peptostreptococcaceae</taxon>
        <taxon>Peptostreptococcus</taxon>
    </lineage>
</organism>
<dbReference type="EMBL" id="JYGE01000006">
    <property type="protein sequence ID" value="PSJ31042.1"/>
    <property type="molecule type" value="Genomic_DNA"/>
</dbReference>
<gene>
    <name evidence="3" type="ORF">UF10_07120</name>
</gene>
<comment type="caution">
    <text evidence="3">The sequence shown here is derived from an EMBL/GenBank/DDBJ whole genome shotgun (WGS) entry which is preliminary data.</text>
</comment>
<sequence>MSKIKIFSLILVSVLIMTGCSSGNGKVDSNSEKISSEEASKKKTNSLDKKEYDKPVYEDDKVKIVLKSIGKAPEGKYVFNAVDLMFEVENKLEEDIALQVESLSVDGKMVDASNVVSSTNIQAKKMADAYISISDEHGYEIPKINKDIEVNFNLFSWDNDDLSYGFKGKTELD</sequence>
<dbReference type="RefSeq" id="WP_106777109.1">
    <property type="nucleotide sequence ID" value="NZ_JYGE01000006.1"/>
</dbReference>
<keyword evidence="4" id="KW-1185">Reference proteome</keyword>
<feature type="signal peptide" evidence="2">
    <location>
        <begin position="1"/>
        <end position="23"/>
    </location>
</feature>
<evidence type="ECO:0000313" key="4">
    <source>
        <dbReference type="Proteomes" id="UP000241434"/>
    </source>
</evidence>
<evidence type="ECO:0000256" key="2">
    <source>
        <dbReference type="SAM" id="SignalP"/>
    </source>
</evidence>
<proteinExistence type="predicted"/>
<dbReference type="PROSITE" id="PS51257">
    <property type="entry name" value="PROKAR_LIPOPROTEIN"/>
    <property type="match status" value="1"/>
</dbReference>
<keyword evidence="2" id="KW-0732">Signal</keyword>
<dbReference type="Proteomes" id="UP000241434">
    <property type="component" value="Unassembled WGS sequence"/>
</dbReference>
<evidence type="ECO:0000313" key="3">
    <source>
        <dbReference type="EMBL" id="PSJ31042.1"/>
    </source>
</evidence>
<feature type="chain" id="PRO_5015140580" description="DUF5067 domain-containing protein" evidence="2">
    <location>
        <begin position="24"/>
        <end position="173"/>
    </location>
</feature>
<protein>
    <recommendedName>
        <fullName evidence="5">DUF5067 domain-containing protein</fullName>
    </recommendedName>
</protein>